<evidence type="ECO:0000256" key="3">
    <source>
        <dbReference type="ARBA" id="ARBA00022630"/>
    </source>
</evidence>
<organism evidence="8 9">
    <name type="scientific">Zasmidium cellare ATCC 36951</name>
    <dbReference type="NCBI Taxonomy" id="1080233"/>
    <lineage>
        <taxon>Eukaryota</taxon>
        <taxon>Fungi</taxon>
        <taxon>Dikarya</taxon>
        <taxon>Ascomycota</taxon>
        <taxon>Pezizomycotina</taxon>
        <taxon>Dothideomycetes</taxon>
        <taxon>Dothideomycetidae</taxon>
        <taxon>Mycosphaerellales</taxon>
        <taxon>Mycosphaerellaceae</taxon>
        <taxon>Zasmidium</taxon>
    </lineage>
</organism>
<reference evidence="8" key="1">
    <citation type="journal article" date="2020" name="Stud. Mycol.">
        <title>101 Dothideomycetes genomes: a test case for predicting lifestyles and emergence of pathogens.</title>
        <authorList>
            <person name="Haridas S."/>
            <person name="Albert R."/>
            <person name="Binder M."/>
            <person name="Bloem J."/>
            <person name="Labutti K."/>
            <person name="Salamov A."/>
            <person name="Andreopoulos B."/>
            <person name="Baker S."/>
            <person name="Barry K."/>
            <person name="Bills G."/>
            <person name="Bluhm B."/>
            <person name="Cannon C."/>
            <person name="Castanera R."/>
            <person name="Culley D."/>
            <person name="Daum C."/>
            <person name="Ezra D."/>
            <person name="Gonzalez J."/>
            <person name="Henrissat B."/>
            <person name="Kuo A."/>
            <person name="Liang C."/>
            <person name="Lipzen A."/>
            <person name="Lutzoni F."/>
            <person name="Magnuson J."/>
            <person name="Mondo S."/>
            <person name="Nolan M."/>
            <person name="Ohm R."/>
            <person name="Pangilinan J."/>
            <person name="Park H.-J."/>
            <person name="Ramirez L."/>
            <person name="Alfaro M."/>
            <person name="Sun H."/>
            <person name="Tritt A."/>
            <person name="Yoshinaga Y."/>
            <person name="Zwiers L.-H."/>
            <person name="Turgeon B."/>
            <person name="Goodwin S."/>
            <person name="Spatafora J."/>
            <person name="Crous P."/>
            <person name="Grigoriev I."/>
        </authorList>
    </citation>
    <scope>NUCLEOTIDE SEQUENCE</scope>
    <source>
        <strain evidence="8">ATCC 36951</strain>
    </source>
</reference>
<dbReference type="InterPro" id="IPR045170">
    <property type="entry name" value="MTOX"/>
</dbReference>
<dbReference type="Pfam" id="PF01266">
    <property type="entry name" value="DAO"/>
    <property type="match status" value="1"/>
</dbReference>
<dbReference type="OrthoDB" id="2219495at2759"/>
<keyword evidence="4" id="KW-0274">FAD</keyword>
<evidence type="ECO:0000313" key="8">
    <source>
        <dbReference type="EMBL" id="KAF2161450.1"/>
    </source>
</evidence>
<dbReference type="Gene3D" id="3.50.50.60">
    <property type="entry name" value="FAD/NAD(P)-binding domain"/>
    <property type="match status" value="1"/>
</dbReference>
<dbReference type="GO" id="GO:0008115">
    <property type="term" value="F:sarcosine oxidase activity"/>
    <property type="evidence" value="ECO:0007669"/>
    <property type="project" value="TreeGrafter"/>
</dbReference>
<evidence type="ECO:0000256" key="5">
    <source>
        <dbReference type="ARBA" id="ARBA00023002"/>
    </source>
</evidence>
<keyword evidence="3" id="KW-0285">Flavoprotein</keyword>
<name>A0A6A6C5H8_ZASCE</name>
<keyword evidence="9" id="KW-1185">Reference proteome</keyword>
<dbReference type="Proteomes" id="UP000799537">
    <property type="component" value="Unassembled WGS sequence"/>
</dbReference>
<evidence type="ECO:0000256" key="2">
    <source>
        <dbReference type="ARBA" id="ARBA00010989"/>
    </source>
</evidence>
<keyword evidence="5" id="KW-0560">Oxidoreductase</keyword>
<feature type="domain" description="FAD dependent oxidoreductase" evidence="7">
    <location>
        <begin position="12"/>
        <end position="434"/>
    </location>
</feature>
<evidence type="ECO:0000256" key="4">
    <source>
        <dbReference type="ARBA" id="ARBA00022827"/>
    </source>
</evidence>
<evidence type="ECO:0000256" key="1">
    <source>
        <dbReference type="ARBA" id="ARBA00001974"/>
    </source>
</evidence>
<dbReference type="AlphaFoldDB" id="A0A6A6C5H8"/>
<evidence type="ECO:0000256" key="6">
    <source>
        <dbReference type="SAM" id="Phobius"/>
    </source>
</evidence>
<evidence type="ECO:0000259" key="7">
    <source>
        <dbReference type="Pfam" id="PF01266"/>
    </source>
</evidence>
<proteinExistence type="inferred from homology"/>
<gene>
    <name evidence="8" type="ORF">M409DRAFT_69794</name>
</gene>
<dbReference type="RefSeq" id="XP_033662339.1">
    <property type="nucleotide sequence ID" value="XM_033818442.1"/>
</dbReference>
<feature type="transmembrane region" description="Helical" evidence="6">
    <location>
        <begin position="12"/>
        <end position="30"/>
    </location>
</feature>
<dbReference type="EMBL" id="ML993619">
    <property type="protein sequence ID" value="KAF2161450.1"/>
    <property type="molecule type" value="Genomic_DNA"/>
</dbReference>
<dbReference type="InterPro" id="IPR036188">
    <property type="entry name" value="FAD/NAD-bd_sf"/>
</dbReference>
<evidence type="ECO:0000313" key="9">
    <source>
        <dbReference type="Proteomes" id="UP000799537"/>
    </source>
</evidence>
<protein>
    <recommendedName>
        <fullName evidence="7">FAD dependent oxidoreductase domain-containing protein</fullName>
    </recommendedName>
</protein>
<comment type="similarity">
    <text evidence="2">Belongs to the MSOX/MTOX family.</text>
</comment>
<dbReference type="GeneID" id="54571714"/>
<dbReference type="InterPro" id="IPR006076">
    <property type="entry name" value="FAD-dep_OxRdtase"/>
</dbReference>
<keyword evidence="6" id="KW-1133">Transmembrane helix</keyword>
<sequence>MANKPNLSPDSKIIIVGAGIFGLSTALHLTKRGYKNIHIFDRQPFDKNHYAEDLGAHGASCDLNKIIRASYGGEKLYQDLAFKAMPVWTQWNDELARSEKADLPEALDPEIKLWHNCGFLRLSRDGLERKERETQEGFPEGIRHTQFRVSDAQRVRDAVREGIPKTKIDPFRRGERGLPVDGVLDMTAGFALASRACTWVLHLLKKTGSVTTYFGEGNGLESLTQTGDKITSITTSSGSTHPADLVIVACGGWTPSLIPSTEPLLETTSGSVLAVQLPPKTSRPDLWSKYSEDNFPVWSWNMASYTPHSADHIGGLYGLPVTPEGVVKVAFRGAKWTNYTRKTSDGKTALSYPRTDLDKVPAEAMRVLRSFCEENLPDLLELPLSTIRLCWYTDSVDNSFLIDYVPDVANLVVASGGSGHGFKFLPVLGECVVDVVEGRDTEYTRLFSWRDVPSGKRNGLEEGPEGWRVLGKQRLVGGREWKGGVGSKL</sequence>
<keyword evidence="6" id="KW-0472">Membrane</keyword>
<comment type="cofactor">
    <cofactor evidence="1">
        <name>FAD</name>
        <dbReference type="ChEBI" id="CHEBI:57692"/>
    </cofactor>
</comment>
<keyword evidence="6" id="KW-0812">Transmembrane</keyword>
<dbReference type="Gene3D" id="3.30.9.10">
    <property type="entry name" value="D-Amino Acid Oxidase, subunit A, domain 2"/>
    <property type="match status" value="1"/>
</dbReference>
<dbReference type="PANTHER" id="PTHR10961">
    <property type="entry name" value="PEROXISOMAL SARCOSINE OXIDASE"/>
    <property type="match status" value="1"/>
</dbReference>
<dbReference type="SUPFAM" id="SSF51905">
    <property type="entry name" value="FAD/NAD(P)-binding domain"/>
    <property type="match status" value="1"/>
</dbReference>
<dbReference type="PANTHER" id="PTHR10961:SF15">
    <property type="entry name" value="FAD DEPENDENT OXIDOREDUCTASE DOMAIN-CONTAINING PROTEIN"/>
    <property type="match status" value="1"/>
</dbReference>
<accession>A0A6A6C5H8</accession>
<dbReference type="GO" id="GO:0050660">
    <property type="term" value="F:flavin adenine dinucleotide binding"/>
    <property type="evidence" value="ECO:0007669"/>
    <property type="project" value="InterPro"/>
</dbReference>